<evidence type="ECO:0000313" key="5">
    <source>
        <dbReference type="EMBL" id="QQM16258.1"/>
    </source>
</evidence>
<protein>
    <submittedName>
        <fullName evidence="5">Putative replicase</fullName>
    </submittedName>
</protein>
<sequence>MERIPAELASVIADNVGLTAFLALLEKGRSATPRSWLYEKEPPNSVLNRWLESLQTLEQSSDPFVKKVLTFDREKLKVWGPQGAVPPLTTSIKKVDEYYSSPKASPAFSDPDWLQAIHDTRLDLFGPRCKLRPASYLKVVDDMRMRDTLSTNSGFPDFQRRSDPAVKSRAIADAASGKWIDYPAILLFRQYFGKLRQVWMFPMATNLVEGSFTQPIMAAMRARAAQNRIARDGLAPWTGFTDVKRVVSEWYADPNSYIFGGDFTGMDIHMRESQMEQVFCLLAPLFTAESRTLLHASLMNANRIGLLLSRTHWMPQGTNAHGLASGSNWTQLPETLFQFILNRYMAAKMNTWFAMCAIGDDSATNTPISNYPMAPKLIPVYESVGMEANISKQSDSPEELTFLQRLFQRGYTKTGQVRAVYPTIRALETSVFPERWHKENWNSNMFAVRQYMILENCVDHPLFEEFVKFIVRGQKDLIPFAKLSAKALVKYQAEANLIPNLNSTYNQEKRDAGLADFESIKIAQAM</sequence>
<reference evidence="5" key="1">
    <citation type="journal article" date="2020" name="Viruses">
        <title>Unmapped RNA Virus Diversity in Termites and their Symbionts.</title>
        <authorList>
            <person name="Lay C.L."/>
            <person name="Shi M."/>
            <person name="Bucek A."/>
            <person name="Bourguignon T."/>
            <person name="Lo N."/>
            <person name="Holmes E.C."/>
        </authorList>
    </citation>
    <scope>NUCLEOTIDE SEQUENCE</scope>
    <source>
        <strain evidence="5">1v_12</strain>
    </source>
</reference>
<evidence type="ECO:0000259" key="4">
    <source>
        <dbReference type="Pfam" id="PF00680"/>
    </source>
</evidence>
<dbReference type="GO" id="GO:0003723">
    <property type="term" value="F:RNA binding"/>
    <property type="evidence" value="ECO:0007669"/>
    <property type="project" value="InterPro"/>
</dbReference>
<dbReference type="InterPro" id="IPR001205">
    <property type="entry name" value="RNA-dir_pol_C"/>
</dbReference>
<organism evidence="5">
    <name type="scientific">Rutsystermes virus</name>
    <dbReference type="NCBI Taxonomy" id="2796631"/>
    <lineage>
        <taxon>Viruses</taxon>
        <taxon>Riboviria</taxon>
    </lineage>
</organism>
<dbReference type="SUPFAM" id="SSF56672">
    <property type="entry name" value="DNA/RNA polymerases"/>
    <property type="match status" value="1"/>
</dbReference>
<dbReference type="EMBL" id="MW052066">
    <property type="protein sequence ID" value="QQM16258.1"/>
    <property type="molecule type" value="Genomic_RNA"/>
</dbReference>
<keyword evidence="2" id="KW-0548">Nucleotidyltransferase</keyword>
<dbReference type="Pfam" id="PF00680">
    <property type="entry name" value="RdRP_1"/>
    <property type="match status" value="1"/>
</dbReference>
<dbReference type="GO" id="GO:0006351">
    <property type="term" value="P:DNA-templated transcription"/>
    <property type="evidence" value="ECO:0007669"/>
    <property type="project" value="InterPro"/>
</dbReference>
<dbReference type="GO" id="GO:0003968">
    <property type="term" value="F:RNA-directed RNA polymerase activity"/>
    <property type="evidence" value="ECO:0007669"/>
    <property type="project" value="InterPro"/>
</dbReference>
<dbReference type="InterPro" id="IPR043502">
    <property type="entry name" value="DNA/RNA_pol_sf"/>
</dbReference>
<evidence type="ECO:0000256" key="1">
    <source>
        <dbReference type="ARBA" id="ARBA00022679"/>
    </source>
</evidence>
<evidence type="ECO:0000256" key="3">
    <source>
        <dbReference type="ARBA" id="ARBA00022953"/>
    </source>
</evidence>
<dbReference type="CDD" id="cd23185">
    <property type="entry name" value="dsRNAv_Picobirnaviridae_RdRp"/>
    <property type="match status" value="1"/>
</dbReference>
<keyword evidence="1" id="KW-0808">Transferase</keyword>
<reference evidence="5" key="2">
    <citation type="submission" date="2020-09" db="EMBL/GenBank/DDBJ databases">
        <authorList>
            <person name="Le Lay C."/>
            <person name="Shi M."/>
            <person name="Bucek A."/>
            <person name="Bourguignon T."/>
            <person name="Lo N."/>
            <person name="Holmes E.C."/>
        </authorList>
    </citation>
    <scope>NUCLEOTIDE SEQUENCE</scope>
    <source>
        <strain evidence="5">1v_12</strain>
    </source>
</reference>
<feature type="domain" description="RNA-directed RNA polymerase C-terminal" evidence="4">
    <location>
        <begin position="193"/>
        <end position="410"/>
    </location>
</feature>
<keyword evidence="3" id="KW-0693">Viral RNA replication</keyword>
<proteinExistence type="predicted"/>
<name>A0A7T7GV64_9VIRU</name>
<evidence type="ECO:0000256" key="2">
    <source>
        <dbReference type="ARBA" id="ARBA00022695"/>
    </source>
</evidence>
<accession>A0A7T7GV64</accession>